<organism evidence="2 3">
    <name type="scientific">Pseudomonas rhizosphaerae</name>
    <dbReference type="NCBI Taxonomy" id="216142"/>
    <lineage>
        <taxon>Bacteria</taxon>
        <taxon>Pseudomonadati</taxon>
        <taxon>Pseudomonadota</taxon>
        <taxon>Gammaproteobacteria</taxon>
        <taxon>Pseudomonadales</taxon>
        <taxon>Pseudomonadaceae</taxon>
        <taxon>Pseudomonas</taxon>
    </lineage>
</organism>
<dbReference type="KEGG" id="prh:LT40_07250"/>
<keyword evidence="1" id="KW-0812">Transmembrane</keyword>
<evidence type="ECO:0000313" key="2">
    <source>
        <dbReference type="EMBL" id="AIS17211.1"/>
    </source>
</evidence>
<dbReference type="EMBL" id="CP009533">
    <property type="protein sequence ID" value="AIS17211.1"/>
    <property type="molecule type" value="Genomic_DNA"/>
</dbReference>
<keyword evidence="1" id="KW-0472">Membrane</keyword>
<gene>
    <name evidence="2" type="ORF">LT40_07250</name>
</gene>
<dbReference type="Proteomes" id="UP000029499">
    <property type="component" value="Chromosome"/>
</dbReference>
<dbReference type="AlphaFoldDB" id="A0A089ZQ89"/>
<feature type="transmembrane region" description="Helical" evidence="1">
    <location>
        <begin position="90"/>
        <end position="114"/>
    </location>
</feature>
<evidence type="ECO:0000256" key="1">
    <source>
        <dbReference type="SAM" id="Phobius"/>
    </source>
</evidence>
<proteinExistence type="predicted"/>
<keyword evidence="1" id="KW-1133">Transmembrane helix</keyword>
<evidence type="ECO:0000313" key="3">
    <source>
        <dbReference type="Proteomes" id="UP000029499"/>
    </source>
</evidence>
<keyword evidence="3" id="KW-1185">Reference proteome</keyword>
<dbReference type="HOGENOM" id="CLU_2013326_0_0_6"/>
<name>A0A089ZQ89_9PSED</name>
<protein>
    <submittedName>
        <fullName evidence="2">Uncharacterized protein</fullName>
    </submittedName>
</protein>
<sequence>MTKLEQMQAIPIDPTLQCWSAPLAARFLLVRSVYGQGGNSEIYIFERLTMTCGYQPLLRKLDEKLATMPVVLSRYPFNHRRRPALGCLRLVDVSIMVAIALAPHLAFLIIYAWADFERISRGR</sequence>
<reference evidence="2 3" key="1">
    <citation type="journal article" date="2015" name="J. Biotechnol.">
        <title>Complete genome sequence of Pseudomonas rhizosphaerae IH5T (=DSM 16299T), a phosphate-solubilizing rhizobacterium for bacterial biofertilizer.</title>
        <authorList>
            <person name="Kwak Y."/>
            <person name="Jung B.K."/>
            <person name="Shin J.H."/>
        </authorList>
    </citation>
    <scope>NUCLEOTIDE SEQUENCE [LARGE SCALE GENOMIC DNA]</scope>
    <source>
        <strain evidence="2">DSM 16299</strain>
    </source>
</reference>
<accession>A0A089ZQ89</accession>